<keyword evidence="1" id="KW-0812">Transmembrane</keyword>
<evidence type="ECO:0000313" key="3">
    <source>
        <dbReference type="Proteomes" id="UP001196068"/>
    </source>
</evidence>
<organism evidence="2 3">
    <name type="scientific">Plastoroseomonas arctica</name>
    <dbReference type="NCBI Taxonomy" id="1509237"/>
    <lineage>
        <taxon>Bacteria</taxon>
        <taxon>Pseudomonadati</taxon>
        <taxon>Pseudomonadota</taxon>
        <taxon>Alphaproteobacteria</taxon>
        <taxon>Acetobacterales</taxon>
        <taxon>Acetobacteraceae</taxon>
        <taxon>Plastoroseomonas</taxon>
    </lineage>
</organism>
<dbReference type="InterPro" id="IPR010293">
    <property type="entry name" value="Sbt_1"/>
</dbReference>
<evidence type="ECO:0000256" key="1">
    <source>
        <dbReference type="SAM" id="Phobius"/>
    </source>
</evidence>
<feature type="transmembrane region" description="Helical" evidence="1">
    <location>
        <begin position="68"/>
        <end position="90"/>
    </location>
</feature>
<evidence type="ECO:0000313" key="2">
    <source>
        <dbReference type="EMBL" id="MBR0654582.1"/>
    </source>
</evidence>
<keyword evidence="1" id="KW-0472">Membrane</keyword>
<dbReference type="Pfam" id="PF05982">
    <property type="entry name" value="Sbt_1"/>
    <property type="match status" value="1"/>
</dbReference>
<dbReference type="PANTHER" id="PTHR40400">
    <property type="entry name" value="SLR1512 PROTEIN"/>
    <property type="match status" value="1"/>
</dbReference>
<name>A0AAF1KRN5_9PROT</name>
<feature type="transmembrane region" description="Helical" evidence="1">
    <location>
        <begin position="269"/>
        <end position="294"/>
    </location>
</feature>
<comment type="caution">
    <text evidence="2">The sequence shown here is derived from an EMBL/GenBank/DDBJ whole genome shotgun (WGS) entry which is preliminary data.</text>
</comment>
<gene>
    <name evidence="2" type="ORF">GXW79_05760</name>
</gene>
<reference evidence="2" key="2">
    <citation type="journal article" date="2021" name="Syst. Appl. Microbiol.">
        <title>Roseomonas hellenica sp. nov., isolated from roots of wild-growing Alkanna tinctoria.</title>
        <authorList>
            <person name="Rat A."/>
            <person name="Naranjo H.D."/>
            <person name="Lebbe L."/>
            <person name="Cnockaert M."/>
            <person name="Krigas N."/>
            <person name="Grigoriadou K."/>
            <person name="Maloupa E."/>
            <person name="Willems A."/>
        </authorList>
    </citation>
    <scope>NUCLEOTIDE SEQUENCE</scope>
    <source>
        <strain evidence="2">LMG 28251</strain>
    </source>
</reference>
<feature type="transmembrane region" description="Helical" evidence="1">
    <location>
        <begin position="39"/>
        <end position="62"/>
    </location>
</feature>
<keyword evidence="1" id="KW-1133">Transmembrane helix</keyword>
<feature type="transmembrane region" description="Helical" evidence="1">
    <location>
        <begin position="12"/>
        <end position="30"/>
    </location>
</feature>
<reference evidence="2" key="1">
    <citation type="submission" date="2020-01" db="EMBL/GenBank/DDBJ databases">
        <authorList>
            <person name="Rat A."/>
        </authorList>
    </citation>
    <scope>NUCLEOTIDE SEQUENCE</scope>
    <source>
        <strain evidence="2">LMG 28251</strain>
    </source>
</reference>
<dbReference type="PANTHER" id="PTHR40400:SF1">
    <property type="entry name" value="SLR1512 PROTEIN"/>
    <property type="match status" value="1"/>
</dbReference>
<accession>A0AAF1KRN5</accession>
<feature type="transmembrane region" description="Helical" evidence="1">
    <location>
        <begin position="132"/>
        <end position="153"/>
    </location>
</feature>
<protein>
    <submittedName>
        <fullName evidence="2">Sodium-dependent bicarbonate transport family permease</fullName>
    </submittedName>
</protein>
<proteinExistence type="predicted"/>
<dbReference type="EMBL" id="JAAEDH010000004">
    <property type="protein sequence ID" value="MBR0654582.1"/>
    <property type="molecule type" value="Genomic_DNA"/>
</dbReference>
<dbReference type="Proteomes" id="UP001196068">
    <property type="component" value="Unassembled WGS sequence"/>
</dbReference>
<feature type="transmembrane region" description="Helical" evidence="1">
    <location>
        <begin position="184"/>
        <end position="202"/>
    </location>
</feature>
<sequence length="333" mass="33417">MRGTALTDLLTNLLSPAVLCFLLGAAAYFAKSDLRLPDAIFNVVSVYLMLSIGLKGGASLAAATFSAFALPALGAMALGCLITLWSYAFLRRLGGFGTADAAAVAAHYGSVSAVTFAAVVDWLTRSGVAYEGYVAALLALLEAPAILIALSLAGAARATASDASGNGHTRIGAVVAEVASGKSIVVLVGGLLIGAVVGTATLAPVKPFFVDLFPGVLCLFLLDLGRAAAERLRDFHRAGPVLVGFAIGAPLLHGALGVGVAWLTGMSVGGAIVLGTLAASASYIAAPAAVRLALPEANPGLYLTASLAITFPFNIVLGIGIYAAMARALYGVG</sequence>
<dbReference type="AlphaFoldDB" id="A0AAF1KRN5"/>
<feature type="transmembrane region" description="Helical" evidence="1">
    <location>
        <begin position="301"/>
        <end position="325"/>
    </location>
</feature>
<feature type="transmembrane region" description="Helical" evidence="1">
    <location>
        <begin position="102"/>
        <end position="120"/>
    </location>
</feature>
<feature type="transmembrane region" description="Helical" evidence="1">
    <location>
        <begin position="241"/>
        <end position="263"/>
    </location>
</feature>
<keyword evidence="3" id="KW-1185">Reference proteome</keyword>